<name>A0A1G6TTV0_9SPHI</name>
<sequence>MNEDINELLSYYKNQKAFFESLIEQDTNDGDYNSVVLNTKVLGNIKHKINIIESLLDPFAKEKDRLKNIINFYVEKSYLEESDEKRNHILVQIDHKLDQLNSYRTGYFNDGQEFDDVIFDLVENKISAFIFNLRKEKNLHLRFSIKKNKIIIRLTPFAAILDRDCFTKNVITVLKQIGFKKNKLRTCFQIKYPLDDFKDAIPIKAIVSQVIYEAFYNYQINKSTTIEITS</sequence>
<gene>
    <name evidence="1" type="ORF">SAMN04488024_105120</name>
</gene>
<dbReference type="RefSeq" id="WP_090769033.1">
    <property type="nucleotide sequence ID" value="NZ_FMZH01000005.1"/>
</dbReference>
<proteinExistence type="predicted"/>
<reference evidence="2" key="1">
    <citation type="submission" date="2016-10" db="EMBL/GenBank/DDBJ databases">
        <authorList>
            <person name="Varghese N."/>
            <person name="Submissions S."/>
        </authorList>
    </citation>
    <scope>NUCLEOTIDE SEQUENCE [LARGE SCALE GENOMIC DNA]</scope>
    <source>
        <strain evidence="2">DSM 18609</strain>
    </source>
</reference>
<organism evidence="1 2">
    <name type="scientific">Pedobacter soli</name>
    <dbReference type="NCBI Taxonomy" id="390242"/>
    <lineage>
        <taxon>Bacteria</taxon>
        <taxon>Pseudomonadati</taxon>
        <taxon>Bacteroidota</taxon>
        <taxon>Sphingobacteriia</taxon>
        <taxon>Sphingobacteriales</taxon>
        <taxon>Sphingobacteriaceae</taxon>
        <taxon>Pedobacter</taxon>
    </lineage>
</organism>
<evidence type="ECO:0000313" key="2">
    <source>
        <dbReference type="Proteomes" id="UP000199455"/>
    </source>
</evidence>
<accession>A0A1G6TTV0</accession>
<dbReference type="EMBL" id="FMZH01000005">
    <property type="protein sequence ID" value="SDD32344.1"/>
    <property type="molecule type" value="Genomic_DNA"/>
</dbReference>
<dbReference type="Proteomes" id="UP000199455">
    <property type="component" value="Unassembled WGS sequence"/>
</dbReference>
<protein>
    <submittedName>
        <fullName evidence="1">Uncharacterized protein</fullName>
    </submittedName>
</protein>
<keyword evidence="2" id="KW-1185">Reference proteome</keyword>
<dbReference type="AlphaFoldDB" id="A0A1G6TTV0"/>
<evidence type="ECO:0000313" key="1">
    <source>
        <dbReference type="EMBL" id="SDD32344.1"/>
    </source>
</evidence>
<dbReference type="STRING" id="390242.SAMN04488024_105120"/>